<gene>
    <name evidence="4" type="ORF">PHYBLDRAFT_171609</name>
</gene>
<feature type="domain" description="Rab-GAP TBC" evidence="3">
    <location>
        <begin position="96"/>
        <end position="268"/>
    </location>
</feature>
<sequence length="838" mass="93806">MLIIQDEHSDDPNLVTKPNPNHQDSSNCISQCLGMSLYFRAHRNKCHKNAKAMRWIPTDLPIDKKNNSIWRDYVVKDFCPNDNLWIDCLAREKEGGIPELWRGLVWQAILCMPASLPALYDQWIILNQPLQPQPHSHSQPQPQLQPQTSLERLRDALTDQLDHLSTETQVLVDFLSTVVSEKEAFCVFVRWMETENLHLVTLNSKPLKERLGLLDSVLAQTCPILHQHFAHHDVRPEMYAASWYQTLMCNVLPRDCVLRTLDLILLEGSVSGVTRIAIALLKANQCLLLAIHSQLDIIRFLTSEQLVVCSGYNDSNPGALLKDAMALSAILTPAAIDQLLISVSNEIDQTQHQRQKPLPLPLEVSTATETLNQIVPIDNDNIMTPIYQSNASIPSTVIVDPLTKHCHVGTLDSPISGPLSNRSSLLTLSQKSCGTHQTAETLVDWSPSNTTNTNTNNNKNLNESDMFKKQQKEINQDYLETGWDAAMLGRVTSELVDIKLGNFEMSQKYETMCHAYQHVLHQLGLLDEVDGSLVQKTQDLESTIKLIKEQNAKTLEENDALARQGKDLEKGVVVARTMVTELSLERDTIAGKVERLACQVAKLEAEKARYYVPLNLNLGLGLDMIRPTTDNATTATTAISTGSQLGDTGICQGTSNAITESPAQTTTTVTATDTMPSQTFVSSGAYTEQLKQNQQQKENGHKHKQARRCTLSQMSTRIDTNNRQMIDEEARYVQSELRCRELEKMLAETKVQLAAQEAEVKTYTLHSKPKIEAEIENTGGAGSLSFLSKRMSLTFPTRPMSVQYKKPARPFTLPAVKAIPADRSDPCFFERHDIYQGR</sequence>
<feature type="coiled-coil region" evidence="1">
    <location>
        <begin position="544"/>
        <end position="606"/>
    </location>
</feature>
<keyword evidence="5" id="KW-1185">Reference proteome</keyword>
<dbReference type="GO" id="GO:0005096">
    <property type="term" value="F:GTPase activator activity"/>
    <property type="evidence" value="ECO:0007669"/>
    <property type="project" value="TreeGrafter"/>
</dbReference>
<feature type="coiled-coil region" evidence="1">
    <location>
        <begin position="732"/>
        <end position="759"/>
    </location>
</feature>
<dbReference type="PANTHER" id="PTHR47219">
    <property type="entry name" value="RAB GTPASE-ACTIVATING PROTEIN 1-LIKE"/>
    <property type="match status" value="1"/>
</dbReference>
<reference evidence="5" key="1">
    <citation type="submission" date="2015-06" db="EMBL/GenBank/DDBJ databases">
        <title>Expansion of signal transduction pathways in fungi by whole-genome duplication.</title>
        <authorList>
            <consortium name="DOE Joint Genome Institute"/>
            <person name="Corrochano L.M."/>
            <person name="Kuo A."/>
            <person name="Marcet-Houben M."/>
            <person name="Polaino S."/>
            <person name="Salamov A."/>
            <person name="Villalobos J.M."/>
            <person name="Alvarez M.I."/>
            <person name="Avalos J."/>
            <person name="Benito E.P."/>
            <person name="Benoit I."/>
            <person name="Burger G."/>
            <person name="Camino L.P."/>
            <person name="Canovas D."/>
            <person name="Cerda-Olmedo E."/>
            <person name="Cheng J.-F."/>
            <person name="Dominguez A."/>
            <person name="Elias M."/>
            <person name="Eslava A.P."/>
            <person name="Glaser F."/>
            <person name="Grimwood J."/>
            <person name="Gutierrez G."/>
            <person name="Heitman J."/>
            <person name="Henrissat B."/>
            <person name="Iturriaga E.A."/>
            <person name="Lang B.F."/>
            <person name="Lavin J.L."/>
            <person name="Lee S."/>
            <person name="Li W."/>
            <person name="Lindquist E."/>
            <person name="Lopez-Garcia S."/>
            <person name="Luque E.M."/>
            <person name="Marcos A.T."/>
            <person name="Martin J."/>
            <person name="McCluskey K."/>
            <person name="Medina H.R."/>
            <person name="Miralles-Duran A."/>
            <person name="Miyazaki A."/>
            <person name="Munoz-Torres E."/>
            <person name="Oguiza J.A."/>
            <person name="Ohm R."/>
            <person name="Olmedo M."/>
            <person name="Orejas M."/>
            <person name="Ortiz-Castellanos L."/>
            <person name="Pisabarro A.G."/>
            <person name="Rodriguez-Romero J."/>
            <person name="Ruiz-Herrera J."/>
            <person name="Ruiz-Vazquez R."/>
            <person name="Sanz C."/>
            <person name="Schackwitz W."/>
            <person name="Schmutz J."/>
            <person name="Shahriari M."/>
            <person name="Shelest E."/>
            <person name="Silva-Franco F."/>
            <person name="Soanes D."/>
            <person name="Syed K."/>
            <person name="Tagua V.G."/>
            <person name="Talbot N.J."/>
            <person name="Thon M."/>
            <person name="De vries R.P."/>
            <person name="Wiebenga A."/>
            <person name="Yadav J.S."/>
            <person name="Braun E.L."/>
            <person name="Baker S."/>
            <person name="Garre V."/>
            <person name="Horwitz B."/>
            <person name="Torres-Martinez S."/>
            <person name="Idnurm A."/>
            <person name="Herrera-Estrella A."/>
            <person name="Gabaldon T."/>
            <person name="Grigoriev I.V."/>
        </authorList>
    </citation>
    <scope>NUCLEOTIDE SEQUENCE [LARGE SCALE GENOMIC DNA]</scope>
    <source>
        <strain evidence="5">NRRL 1555(-)</strain>
    </source>
</reference>
<dbReference type="GeneID" id="28997539"/>
<dbReference type="SUPFAM" id="SSF47923">
    <property type="entry name" value="Ypt/Rab-GAP domain of gyp1p"/>
    <property type="match status" value="1"/>
</dbReference>
<proteinExistence type="predicted"/>
<dbReference type="OrthoDB" id="289721at2759"/>
<dbReference type="STRING" id="763407.A0A167LDR8"/>
<evidence type="ECO:0000259" key="3">
    <source>
        <dbReference type="PROSITE" id="PS50086"/>
    </source>
</evidence>
<evidence type="ECO:0000256" key="2">
    <source>
        <dbReference type="SAM" id="MobiDB-lite"/>
    </source>
</evidence>
<protein>
    <recommendedName>
        <fullName evidence="3">Rab-GAP TBC domain-containing protein</fullName>
    </recommendedName>
</protein>
<name>A0A167LDR8_PHYB8</name>
<organism evidence="4 5">
    <name type="scientific">Phycomyces blakesleeanus (strain ATCC 8743b / DSM 1359 / FGSC 10004 / NBRC 33097 / NRRL 1555)</name>
    <dbReference type="NCBI Taxonomy" id="763407"/>
    <lineage>
        <taxon>Eukaryota</taxon>
        <taxon>Fungi</taxon>
        <taxon>Fungi incertae sedis</taxon>
        <taxon>Mucoromycota</taxon>
        <taxon>Mucoromycotina</taxon>
        <taxon>Mucoromycetes</taxon>
        <taxon>Mucorales</taxon>
        <taxon>Phycomycetaceae</taxon>
        <taxon>Phycomyces</taxon>
    </lineage>
</organism>
<dbReference type="InterPro" id="IPR035969">
    <property type="entry name" value="Rab-GAP_TBC_sf"/>
</dbReference>
<accession>A0A167LDR8</accession>
<dbReference type="Proteomes" id="UP000077315">
    <property type="component" value="Unassembled WGS sequence"/>
</dbReference>
<evidence type="ECO:0000256" key="1">
    <source>
        <dbReference type="SAM" id="Coils"/>
    </source>
</evidence>
<dbReference type="AlphaFoldDB" id="A0A167LDR8"/>
<dbReference type="PANTHER" id="PTHR47219:SF9">
    <property type="entry name" value="GTPASE ACTIVATING PROTEIN AND CENTROSOME-ASSOCIATED, ISOFORM B"/>
    <property type="match status" value="1"/>
</dbReference>
<dbReference type="VEuPathDB" id="FungiDB:PHYBLDRAFT_171609"/>
<evidence type="ECO:0000313" key="5">
    <source>
        <dbReference type="Proteomes" id="UP000077315"/>
    </source>
</evidence>
<feature type="region of interest" description="Disordered" evidence="2">
    <location>
        <begin position="690"/>
        <end position="709"/>
    </location>
</feature>
<dbReference type="InParanoid" id="A0A167LDR8"/>
<dbReference type="RefSeq" id="XP_018288267.1">
    <property type="nucleotide sequence ID" value="XM_018436633.1"/>
</dbReference>
<keyword evidence="1" id="KW-0175">Coiled coil</keyword>
<dbReference type="GO" id="GO:0031267">
    <property type="term" value="F:small GTPase binding"/>
    <property type="evidence" value="ECO:0007669"/>
    <property type="project" value="TreeGrafter"/>
</dbReference>
<dbReference type="PROSITE" id="PS50086">
    <property type="entry name" value="TBC_RABGAP"/>
    <property type="match status" value="1"/>
</dbReference>
<dbReference type="SMART" id="SM00164">
    <property type="entry name" value="TBC"/>
    <property type="match status" value="1"/>
</dbReference>
<dbReference type="InterPro" id="IPR000195">
    <property type="entry name" value="Rab-GAP-TBC_dom"/>
</dbReference>
<dbReference type="EMBL" id="KV440989">
    <property type="protein sequence ID" value="OAD70227.1"/>
    <property type="molecule type" value="Genomic_DNA"/>
</dbReference>
<evidence type="ECO:0000313" key="4">
    <source>
        <dbReference type="EMBL" id="OAD70227.1"/>
    </source>
</evidence>
<dbReference type="InterPro" id="IPR050302">
    <property type="entry name" value="Rab_GAP_TBC_domain"/>
</dbReference>
<dbReference type="Pfam" id="PF23436">
    <property type="entry name" value="RabGap-TBC_2"/>
    <property type="match status" value="1"/>
</dbReference>
<dbReference type="Gene3D" id="1.10.472.80">
    <property type="entry name" value="Ypt/Rab-GAP domain of gyp1p, domain 3"/>
    <property type="match status" value="1"/>
</dbReference>